<dbReference type="RefSeq" id="WP_002939478.1">
    <property type="nucleotide sequence ID" value="NZ_AEYY01000001.1"/>
</dbReference>
<accession>A0AA87FAV9</accession>
<dbReference type="AlphaFoldDB" id="A0AA87FAV9"/>
<comment type="caution">
    <text evidence="1">The sequence shown here is derived from an EMBL/GenBank/DDBJ whole genome shotgun (WGS) entry which is preliminary data.</text>
</comment>
<reference evidence="1 2" key="1">
    <citation type="submission" date="2011-03" db="EMBL/GenBank/DDBJ databases">
        <title>Deep-sequencing identification of multiple resistance mechanism for the high antibiotic-resistance strain Streptococcus suis R61.</title>
        <authorList>
            <person name="Hu P."/>
            <person name="Yang M."/>
            <person name="Jin M."/>
            <person name="Xiao J."/>
        </authorList>
    </citation>
    <scope>NUCLEOTIDE SEQUENCE [LARGE SCALE GENOMIC DNA]</scope>
    <source>
        <strain evidence="1 2">R61</strain>
    </source>
</reference>
<evidence type="ECO:0000313" key="2">
    <source>
        <dbReference type="Proteomes" id="UP000004014"/>
    </source>
</evidence>
<gene>
    <name evidence="1" type="ORF">SSUR61_0015</name>
</gene>
<organism evidence="1 2">
    <name type="scientific">Streptococcus suis R61</name>
    <dbReference type="NCBI Taxonomy" id="996306"/>
    <lineage>
        <taxon>Bacteria</taxon>
        <taxon>Bacillati</taxon>
        <taxon>Bacillota</taxon>
        <taxon>Bacilli</taxon>
        <taxon>Lactobacillales</taxon>
        <taxon>Streptococcaceae</taxon>
        <taxon>Streptococcus</taxon>
    </lineage>
</organism>
<sequence length="429" mass="50391">MIGLFDNQQLAEKFTASYPELNILHHSFDIQDCKFMTPYKFILKNFTFIQDTSPLFFGDIKLSNFESISLNGHYGEIFDMGNKKANVTFFEPNHLKYVSTIEHLTNQGQVLARDYYNYFGEHYARENYNINQEPVSATYYDNLGREVIVKNYNFNKEILFHTNNSIKTFNSERDVFTFCYNNIDEDAKDIVLTDNERNIELLSGKTKFFYIDYEQKLDAQYIDHIFDMGFSGIILYDNVQLYKEMCENNNNSNVFHFSEKRELKKPERNNHVAIITNSQYTEQLEHFVSTLTNFHFHIAAPTVMGELLTNLDAYDNVTLYQNASELTIDHIISTCSIYLDVNYHNEVYHAIKKAFYNNSYILGFDSTIKNKMYTNKENVFTIDDIDNMIYSIQAFLMDDGFYDQTIQNNYKLASEINHLSLQLNHLLTS</sequence>
<proteinExistence type="predicted"/>
<dbReference type="EMBL" id="AEYY01000001">
    <property type="protein sequence ID" value="EHC03874.1"/>
    <property type="molecule type" value="Genomic_DNA"/>
</dbReference>
<name>A0AA87FAV9_STRSU</name>
<dbReference type="Proteomes" id="UP000004014">
    <property type="component" value="Unassembled WGS sequence"/>
</dbReference>
<protein>
    <recommendedName>
        <fullName evidence="3">UDP-N-acetylglucosamine--peptide N-acetylglucosaminyltransferase stabilizing protein GtfB</fullName>
    </recommendedName>
</protein>
<evidence type="ECO:0008006" key="3">
    <source>
        <dbReference type="Google" id="ProtNLM"/>
    </source>
</evidence>
<evidence type="ECO:0000313" key="1">
    <source>
        <dbReference type="EMBL" id="EHC03874.1"/>
    </source>
</evidence>